<proteinExistence type="predicted"/>
<sequence>QLYIDESINQDTIYQNCWPLNHGGPETPSCFGWRFSSVKDCLNGNSSITFKSHFLELYVSWRDLKFVLFCN</sequence>
<accession>A0A0K2V627</accession>
<feature type="non-terminal residue" evidence="1">
    <location>
        <position position="1"/>
    </location>
</feature>
<protein>
    <submittedName>
        <fullName evidence="1">Uncharacterized protein</fullName>
    </submittedName>
</protein>
<name>A0A0K2V627_LEPSM</name>
<dbReference type="AlphaFoldDB" id="A0A0K2V627"/>
<reference evidence="1" key="1">
    <citation type="submission" date="2014-05" db="EMBL/GenBank/DDBJ databases">
        <authorList>
            <person name="Chronopoulou M."/>
        </authorList>
    </citation>
    <scope>NUCLEOTIDE SEQUENCE</scope>
    <source>
        <tissue evidence="1">Whole organism</tissue>
    </source>
</reference>
<organism evidence="1">
    <name type="scientific">Lepeophtheirus salmonis</name>
    <name type="common">Salmon louse</name>
    <name type="synonym">Caligus salmonis</name>
    <dbReference type="NCBI Taxonomy" id="72036"/>
    <lineage>
        <taxon>Eukaryota</taxon>
        <taxon>Metazoa</taxon>
        <taxon>Ecdysozoa</taxon>
        <taxon>Arthropoda</taxon>
        <taxon>Crustacea</taxon>
        <taxon>Multicrustacea</taxon>
        <taxon>Hexanauplia</taxon>
        <taxon>Copepoda</taxon>
        <taxon>Siphonostomatoida</taxon>
        <taxon>Caligidae</taxon>
        <taxon>Lepeophtheirus</taxon>
    </lineage>
</organism>
<evidence type="ECO:0000313" key="1">
    <source>
        <dbReference type="EMBL" id="CDW45924.1"/>
    </source>
</evidence>
<dbReference type="EMBL" id="HACA01028563">
    <property type="protein sequence ID" value="CDW45924.1"/>
    <property type="molecule type" value="Transcribed_RNA"/>
</dbReference>